<evidence type="ECO:0000256" key="6">
    <source>
        <dbReference type="ARBA" id="ARBA00023157"/>
    </source>
</evidence>
<sequence>MACHCSDDKTCNCSSGKCESGKCEMKKDDSKPKPCCVCLDQKQARDECLLIHGESSGKCQDLISQYKVCMKGFGFSI</sequence>
<reference evidence="9 10" key="1">
    <citation type="submission" date="2018-12" db="EMBL/GenBank/DDBJ databases">
        <authorList>
            <person name="Tiukova I."/>
            <person name="Dainat J."/>
        </authorList>
    </citation>
    <scope>NUCLEOTIDE SEQUENCE [LARGE SCALE GENOMIC DNA]</scope>
</reference>
<keyword evidence="5" id="KW-0496">Mitochondrion</keyword>
<dbReference type="OrthoDB" id="1915887at2759"/>
<evidence type="ECO:0000256" key="8">
    <source>
        <dbReference type="PIRSR" id="PIRSR607745-1"/>
    </source>
</evidence>
<evidence type="ECO:0000313" key="9">
    <source>
        <dbReference type="EMBL" id="VEU22395.1"/>
    </source>
</evidence>
<feature type="binding site" evidence="8">
    <location>
        <position position="35"/>
    </location>
    <ligand>
        <name>Cu cation</name>
        <dbReference type="ChEBI" id="CHEBI:23378"/>
    </ligand>
</feature>
<proteinExistence type="inferred from homology"/>
<comment type="subcellular location">
    <subcellularLocation>
        <location evidence="1">Mitochondrion intermembrane space</location>
    </subcellularLocation>
</comment>
<keyword evidence="6" id="KW-1015">Disulfide bond</keyword>
<accession>A0A448YN71</accession>
<dbReference type="GO" id="GO:0005758">
    <property type="term" value="C:mitochondrial intermembrane space"/>
    <property type="evidence" value="ECO:0007669"/>
    <property type="project" value="UniProtKB-SubCell"/>
</dbReference>
<keyword evidence="10" id="KW-1185">Reference proteome</keyword>
<dbReference type="Pfam" id="PF05051">
    <property type="entry name" value="COX17"/>
    <property type="match status" value="1"/>
</dbReference>
<dbReference type="GO" id="GO:0016531">
    <property type="term" value="F:copper chaperone activity"/>
    <property type="evidence" value="ECO:0007669"/>
    <property type="project" value="InterPro"/>
</dbReference>
<dbReference type="InterPro" id="IPR007745">
    <property type="entry name" value="Cyt_c_oxidase_Cu-chaperone"/>
</dbReference>
<dbReference type="PANTHER" id="PTHR16719:SF0">
    <property type="entry name" value="CYTOCHROME C OXIDASE COPPER CHAPERONE"/>
    <property type="match status" value="1"/>
</dbReference>
<evidence type="ECO:0000256" key="1">
    <source>
        <dbReference type="ARBA" id="ARBA00004569"/>
    </source>
</evidence>
<evidence type="ECO:0000256" key="2">
    <source>
        <dbReference type="ARBA" id="ARBA00009241"/>
    </source>
</evidence>
<dbReference type="STRING" id="13370.A0A448YN71"/>
<keyword evidence="3 8" id="KW-0479">Metal-binding</keyword>
<dbReference type="Gene3D" id="1.10.287.1130">
    <property type="entry name" value="CytochromE C oxidase copper chaperone"/>
    <property type="match status" value="1"/>
</dbReference>
<dbReference type="Proteomes" id="UP000290900">
    <property type="component" value="Unassembled WGS sequence"/>
</dbReference>
<dbReference type="AlphaFoldDB" id="A0A448YN71"/>
<keyword evidence="7" id="KW-0143">Chaperone</keyword>
<evidence type="ECO:0000313" key="10">
    <source>
        <dbReference type="Proteomes" id="UP000290900"/>
    </source>
</evidence>
<dbReference type="PANTHER" id="PTHR16719">
    <property type="entry name" value="CYTOCHROME C OXIDASE COPPER CHAPERONE"/>
    <property type="match status" value="1"/>
</dbReference>
<dbReference type="SUPFAM" id="SSF47072">
    <property type="entry name" value="Cysteine alpha-hairpin motif"/>
    <property type="match status" value="1"/>
</dbReference>
<comment type="similarity">
    <text evidence="2">Belongs to the COX17 family.</text>
</comment>
<name>A0A448YN71_BRENA</name>
<dbReference type="InterPro" id="IPR009069">
    <property type="entry name" value="Cys_alpha_HP_mot_SF"/>
</dbReference>
<evidence type="ECO:0000256" key="5">
    <source>
        <dbReference type="ARBA" id="ARBA00023128"/>
    </source>
</evidence>
<evidence type="ECO:0000256" key="4">
    <source>
        <dbReference type="ARBA" id="ARBA00023008"/>
    </source>
</evidence>
<protein>
    <submittedName>
        <fullName evidence="9">DEKNAAC103391</fullName>
    </submittedName>
</protein>
<dbReference type="EMBL" id="CAACVR010000023">
    <property type="protein sequence ID" value="VEU22395.1"/>
    <property type="molecule type" value="Genomic_DNA"/>
</dbReference>
<evidence type="ECO:0000256" key="3">
    <source>
        <dbReference type="ARBA" id="ARBA00022723"/>
    </source>
</evidence>
<dbReference type="GO" id="GO:0005507">
    <property type="term" value="F:copper ion binding"/>
    <property type="evidence" value="ECO:0007669"/>
    <property type="project" value="InterPro"/>
</dbReference>
<dbReference type="FunCoup" id="A0A448YN71">
    <property type="interactions" value="333"/>
</dbReference>
<dbReference type="InParanoid" id="A0A448YN71"/>
<evidence type="ECO:0000256" key="7">
    <source>
        <dbReference type="ARBA" id="ARBA00023186"/>
    </source>
</evidence>
<dbReference type="GO" id="GO:0033617">
    <property type="term" value="P:mitochondrial respiratory chain complex IV assembly"/>
    <property type="evidence" value="ECO:0007669"/>
    <property type="project" value="TreeGrafter"/>
</dbReference>
<organism evidence="9 10">
    <name type="scientific">Brettanomyces naardenensis</name>
    <name type="common">Yeast</name>
    <dbReference type="NCBI Taxonomy" id="13370"/>
    <lineage>
        <taxon>Eukaryota</taxon>
        <taxon>Fungi</taxon>
        <taxon>Dikarya</taxon>
        <taxon>Ascomycota</taxon>
        <taxon>Saccharomycotina</taxon>
        <taxon>Pichiomycetes</taxon>
        <taxon>Pichiales</taxon>
        <taxon>Pichiaceae</taxon>
        <taxon>Brettanomyces</taxon>
    </lineage>
</organism>
<gene>
    <name evidence="9" type="ORF">BRENAR_LOCUS3126</name>
</gene>
<feature type="binding site" evidence="8">
    <location>
        <position position="36"/>
    </location>
    <ligand>
        <name>Cu cation</name>
        <dbReference type="ChEBI" id="CHEBI:23378"/>
    </ligand>
</feature>
<keyword evidence="4 8" id="KW-0186">Copper</keyword>
<dbReference type="PROSITE" id="PS51808">
    <property type="entry name" value="CHCH"/>
    <property type="match status" value="1"/>
</dbReference>